<dbReference type="AlphaFoldDB" id="A0A9D2P343"/>
<accession>A0A9D2P343</accession>
<dbReference type="GO" id="GO:0015562">
    <property type="term" value="F:efflux transmembrane transporter activity"/>
    <property type="evidence" value="ECO:0007669"/>
    <property type="project" value="InterPro"/>
</dbReference>
<name>A0A9D2P343_9FIRM</name>
<feature type="signal peptide" evidence="1">
    <location>
        <begin position="1"/>
        <end position="24"/>
    </location>
</feature>
<dbReference type="EMBL" id="DWWJ01000181">
    <property type="protein sequence ID" value="HJC41799.1"/>
    <property type="molecule type" value="Genomic_DNA"/>
</dbReference>
<reference evidence="2" key="1">
    <citation type="journal article" date="2021" name="PeerJ">
        <title>Extensive microbial diversity within the chicken gut microbiome revealed by metagenomics and culture.</title>
        <authorList>
            <person name="Gilroy R."/>
            <person name="Ravi A."/>
            <person name="Getino M."/>
            <person name="Pursley I."/>
            <person name="Horton D.L."/>
            <person name="Alikhan N.F."/>
            <person name="Baker D."/>
            <person name="Gharbi K."/>
            <person name="Hall N."/>
            <person name="Watson M."/>
            <person name="Adriaenssens E.M."/>
            <person name="Foster-Nyarko E."/>
            <person name="Jarju S."/>
            <person name="Secka A."/>
            <person name="Antonio M."/>
            <person name="Oren A."/>
            <person name="Chaudhuri R.R."/>
            <person name="La Ragione R."/>
            <person name="Hildebrand F."/>
            <person name="Pallen M.J."/>
        </authorList>
    </citation>
    <scope>NUCLEOTIDE SEQUENCE</scope>
    <source>
        <strain evidence="2">CHK186-1790</strain>
    </source>
</reference>
<dbReference type="SUPFAM" id="SSF56954">
    <property type="entry name" value="Outer membrane efflux proteins (OEP)"/>
    <property type="match status" value="1"/>
</dbReference>
<dbReference type="Proteomes" id="UP000823882">
    <property type="component" value="Unassembled WGS sequence"/>
</dbReference>
<dbReference type="Gene3D" id="1.20.1600.10">
    <property type="entry name" value="Outer membrane efflux proteins (OEP)"/>
    <property type="match status" value="1"/>
</dbReference>
<evidence type="ECO:0000313" key="3">
    <source>
        <dbReference type="Proteomes" id="UP000823882"/>
    </source>
</evidence>
<feature type="chain" id="PRO_5038536309" evidence="1">
    <location>
        <begin position="25"/>
        <end position="398"/>
    </location>
</feature>
<evidence type="ECO:0000256" key="1">
    <source>
        <dbReference type="SAM" id="SignalP"/>
    </source>
</evidence>
<sequence>MKQKHMQGLCALFLCGALLTPALAAEPAETEETDGPDLTWEELDERILAGSLNVRILDENIGSIEAIDYEMMEEQLRQQLNQIADAQWFLIQTGNSASASSLDETYSSLREVFDDIRDGDLQKDYADAVRQIEDGIHQVLAAGESLYINLVSMEASLEDGNRGLAALDRSLEELRLRRDLGQVSDQQVAALEQTRADTVSQLRTLETTIATYKSQLQVLIGEEPTGELTLGPLPEEAALEWTEPDYEADLAAAKEASWTLYNASLTLEDAEETWKDARRDYYGSYYRYQHDMAEHTWNAAQTTYESAVQDFETSFRTLYDSLADYEQVWENKQAALDYQQTVLNTTRTQYERGMVSHSALLTAEDDLAAAQSEAESAWRDLFNARNNYRLAVDYGILA</sequence>
<gene>
    <name evidence="2" type="ORF">H9701_09665</name>
</gene>
<protein>
    <submittedName>
        <fullName evidence="2">TolC family protein</fullName>
    </submittedName>
</protein>
<organism evidence="2 3">
    <name type="scientific">Candidatus Intestinimonas pullistercoris</name>
    <dbReference type="NCBI Taxonomy" id="2838623"/>
    <lineage>
        <taxon>Bacteria</taxon>
        <taxon>Bacillati</taxon>
        <taxon>Bacillota</taxon>
        <taxon>Clostridia</taxon>
        <taxon>Eubacteriales</taxon>
        <taxon>Intestinimonas</taxon>
    </lineage>
</organism>
<evidence type="ECO:0000313" key="2">
    <source>
        <dbReference type="EMBL" id="HJC41799.1"/>
    </source>
</evidence>
<reference evidence="2" key="2">
    <citation type="submission" date="2021-04" db="EMBL/GenBank/DDBJ databases">
        <authorList>
            <person name="Gilroy R."/>
        </authorList>
    </citation>
    <scope>NUCLEOTIDE SEQUENCE</scope>
    <source>
        <strain evidence="2">CHK186-1790</strain>
    </source>
</reference>
<keyword evidence="1" id="KW-0732">Signal</keyword>
<comment type="caution">
    <text evidence="2">The sequence shown here is derived from an EMBL/GenBank/DDBJ whole genome shotgun (WGS) entry which is preliminary data.</text>
</comment>
<proteinExistence type="predicted"/>